<comment type="catalytic activity">
    <reaction evidence="11 12">
        <text>adenosine(4) in tRNA(His) + S-adenosyl-L-methionine = 2'-O-methyladenosine(4) in tRNA(His) + S-adenosyl-L-homocysteine + H(+)</text>
        <dbReference type="Rhea" id="RHEA:43196"/>
        <dbReference type="Rhea" id="RHEA-COMP:10401"/>
        <dbReference type="Rhea" id="RHEA-COMP:10402"/>
        <dbReference type="ChEBI" id="CHEBI:15378"/>
        <dbReference type="ChEBI" id="CHEBI:57856"/>
        <dbReference type="ChEBI" id="CHEBI:59789"/>
        <dbReference type="ChEBI" id="CHEBI:74411"/>
        <dbReference type="ChEBI" id="CHEBI:74477"/>
        <dbReference type="EC" id="2.1.1.225"/>
    </reaction>
</comment>
<evidence type="ECO:0000256" key="11">
    <source>
        <dbReference type="ARBA" id="ARBA00049393"/>
    </source>
</evidence>
<dbReference type="InterPro" id="IPR022776">
    <property type="entry name" value="TRM13/UPF0224_CHHC_Znf_dom"/>
</dbReference>
<proteinExistence type="inferred from homology"/>
<evidence type="ECO:0000256" key="12">
    <source>
        <dbReference type="RuleBase" id="RU367103"/>
    </source>
</evidence>
<feature type="domain" description="CHHC U11-48K-type" evidence="13">
    <location>
        <begin position="46"/>
        <end position="73"/>
    </location>
</feature>
<accession>A0A6M2CPC3</accession>
<dbReference type="OrthoDB" id="6486875at2759"/>
<evidence type="ECO:0000313" key="14">
    <source>
        <dbReference type="EMBL" id="NOV35398.1"/>
    </source>
</evidence>
<keyword evidence="5 12" id="KW-0819">tRNA processing</keyword>
<dbReference type="GO" id="GO:0030488">
    <property type="term" value="P:tRNA methylation"/>
    <property type="evidence" value="ECO:0007669"/>
    <property type="project" value="InterPro"/>
</dbReference>
<keyword evidence="2 12" id="KW-0489">Methyltransferase</keyword>
<organism evidence="14">
    <name type="scientific">Rhipicephalus microplus</name>
    <name type="common">Cattle tick</name>
    <name type="synonym">Boophilus microplus</name>
    <dbReference type="NCBI Taxonomy" id="6941"/>
    <lineage>
        <taxon>Eukaryota</taxon>
        <taxon>Metazoa</taxon>
        <taxon>Ecdysozoa</taxon>
        <taxon>Arthropoda</taxon>
        <taxon>Chelicerata</taxon>
        <taxon>Arachnida</taxon>
        <taxon>Acari</taxon>
        <taxon>Parasitiformes</taxon>
        <taxon>Ixodida</taxon>
        <taxon>Ixodoidea</taxon>
        <taxon>Ixodidae</taxon>
        <taxon>Rhipicephalinae</taxon>
        <taxon>Rhipicephalus</taxon>
        <taxon>Boophilus</taxon>
    </lineage>
</organism>
<name>A0A6M2CPC3_RHIMP</name>
<evidence type="ECO:0000259" key="13">
    <source>
        <dbReference type="PROSITE" id="PS51800"/>
    </source>
</evidence>
<comment type="catalytic activity">
    <reaction evidence="9 12">
        <text>cytidine(4) in tRNA(Pro) + S-adenosyl-L-methionine = 2'-O-methylcytidine(4) in tRNA(Pro) + S-adenosyl-L-homocysteine + H(+)</text>
        <dbReference type="Rhea" id="RHEA:32767"/>
        <dbReference type="Rhea" id="RHEA-COMP:10397"/>
        <dbReference type="Rhea" id="RHEA-COMP:10398"/>
        <dbReference type="ChEBI" id="CHEBI:15378"/>
        <dbReference type="ChEBI" id="CHEBI:57856"/>
        <dbReference type="ChEBI" id="CHEBI:59789"/>
        <dbReference type="ChEBI" id="CHEBI:74495"/>
        <dbReference type="ChEBI" id="CHEBI:82748"/>
        <dbReference type="EC" id="2.1.1.225"/>
    </reaction>
</comment>
<evidence type="ECO:0000256" key="5">
    <source>
        <dbReference type="ARBA" id="ARBA00022694"/>
    </source>
</evidence>
<dbReference type="InterPro" id="IPR007871">
    <property type="entry name" value="Methyltransferase_TRM13"/>
</dbReference>
<dbReference type="InterPro" id="IPR039044">
    <property type="entry name" value="Trm13"/>
</dbReference>
<evidence type="ECO:0000256" key="7">
    <source>
        <dbReference type="ARBA" id="ARBA00022771"/>
    </source>
</evidence>
<comment type="function">
    <text evidence="12">tRNA methylase which 2'-O-methylates cytidine(4) in tRNA(Pro) and tRNA(Gly)(GCC), and adenosine(4) in tRNA(His).</text>
</comment>
<dbReference type="GO" id="GO:0106050">
    <property type="term" value="F:tRNA 2'-O-methyltransferase activity"/>
    <property type="evidence" value="ECO:0007669"/>
    <property type="project" value="UniProtKB-UniRule"/>
</dbReference>
<evidence type="ECO:0000256" key="1">
    <source>
        <dbReference type="ARBA" id="ARBA00005265"/>
    </source>
</evidence>
<dbReference type="Pfam" id="PF11722">
    <property type="entry name" value="zf-TRM13_CCCH"/>
    <property type="match status" value="1"/>
</dbReference>
<dbReference type="PANTHER" id="PTHR12998">
    <property type="entry name" value="TRNA:M(4)X MODIFICATION ENZYME TRM13 HOMOLOG"/>
    <property type="match status" value="1"/>
</dbReference>
<dbReference type="VEuPathDB" id="VectorBase:LOC119167709"/>
<evidence type="ECO:0000256" key="4">
    <source>
        <dbReference type="ARBA" id="ARBA00022691"/>
    </source>
</evidence>
<evidence type="ECO:0000256" key="9">
    <source>
        <dbReference type="ARBA" id="ARBA00048165"/>
    </source>
</evidence>
<comment type="catalytic activity">
    <reaction evidence="10 12">
        <text>cytidine(4) in tRNA(Gly)(GCC) + S-adenosyl-L-methionine = 2'-O-methylcytidine(4) in tRNA(Gly)(GCC) + S-adenosyl-L-homocysteine + H(+)</text>
        <dbReference type="Rhea" id="RHEA:43192"/>
        <dbReference type="Rhea" id="RHEA-COMP:10399"/>
        <dbReference type="Rhea" id="RHEA-COMP:10400"/>
        <dbReference type="ChEBI" id="CHEBI:15378"/>
        <dbReference type="ChEBI" id="CHEBI:57856"/>
        <dbReference type="ChEBI" id="CHEBI:59789"/>
        <dbReference type="ChEBI" id="CHEBI:74495"/>
        <dbReference type="ChEBI" id="CHEBI:82748"/>
        <dbReference type="EC" id="2.1.1.225"/>
    </reaction>
</comment>
<comment type="similarity">
    <text evidence="1 12">Belongs to the methyltransferase TRM13 family.</text>
</comment>
<dbReference type="GO" id="GO:0008270">
    <property type="term" value="F:zinc ion binding"/>
    <property type="evidence" value="ECO:0007669"/>
    <property type="project" value="UniProtKB-KW"/>
</dbReference>
<dbReference type="EC" id="2.1.1.225" evidence="12"/>
<dbReference type="AlphaFoldDB" id="A0A6M2CPC3"/>
<evidence type="ECO:0000256" key="8">
    <source>
        <dbReference type="ARBA" id="ARBA00022833"/>
    </source>
</evidence>
<keyword evidence="8 12" id="KW-0862">Zinc</keyword>
<dbReference type="Pfam" id="PF05206">
    <property type="entry name" value="TRM13"/>
    <property type="match status" value="1"/>
</dbReference>
<reference evidence="14" key="1">
    <citation type="submission" date="2019-09" db="EMBL/GenBank/DDBJ databases">
        <title>Organ-specific transcriptomic study of the physiology of the cattle tick, Rhipicephalus microplus.</title>
        <authorList>
            <person name="Tirloni L."/>
            <person name="Braz G."/>
            <person name="Gandara A.C.P."/>
            <person name="Sabadin G.A."/>
            <person name="da Silva R.M."/>
            <person name="Guizzo M.G."/>
            <person name="Machado J.A."/>
            <person name="Costa E.P."/>
            <person name="Gomes H.F."/>
            <person name="Moraes J."/>
            <person name="Mota M.B.S."/>
            <person name="Mesquita R.D."/>
            <person name="Alvarenga P.H."/>
            <person name="Alves F."/>
            <person name="Seixas A."/>
            <person name="da Fonseca R.N."/>
            <person name="Fogaca A."/>
            <person name="Logullo C."/>
            <person name="Tanaka A."/>
            <person name="Daffre S."/>
            <person name="Termignoni C."/>
            <person name="Vaz I.S.Jr."/>
            <person name="Oliveira P.L."/>
            <person name="Ribeiro J.M."/>
        </authorList>
    </citation>
    <scope>NUCLEOTIDE SEQUENCE</scope>
    <source>
        <strain evidence="14">Porto Alegre</strain>
    </source>
</reference>
<evidence type="ECO:0000256" key="2">
    <source>
        <dbReference type="ARBA" id="ARBA00022603"/>
    </source>
</evidence>
<keyword evidence="4 12" id="KW-0949">S-adenosyl-L-methionine</keyword>
<dbReference type="Pfam" id="PF05253">
    <property type="entry name" value="zf-U11-48K"/>
    <property type="match status" value="1"/>
</dbReference>
<evidence type="ECO:0000256" key="6">
    <source>
        <dbReference type="ARBA" id="ARBA00022723"/>
    </source>
</evidence>
<dbReference type="InterPro" id="IPR021721">
    <property type="entry name" value="Znf_CCCH-type_TRM13"/>
</dbReference>
<dbReference type="EMBL" id="GHWJ01002661">
    <property type="protein sequence ID" value="NOV35398.1"/>
    <property type="molecule type" value="Transcribed_RNA"/>
</dbReference>
<keyword evidence="6 12" id="KW-0479">Metal-binding</keyword>
<keyword evidence="3 12" id="KW-0808">Transferase</keyword>
<sequence length="455" mass="50810">MSDSRCDFTVARKSRRCRLRPLSGSRYCGEHVVLLPAGNGESSHDRITCPLDSTHTCSSALLEKHLKKCNAKKKEAQEFFIKDINSGTPSLSSGSCLPGKIQLKNVSDERLWEIIRKVDEIYSGHVALPEKYAGLHRAFITELEKLTGCAVAEKHLLQKAALLSLAESWGLLTGDSCFVEFGAGRGRLSYWLARILAKEDCRFLLVDKAASRHKFENKVKNDLAKFPEIQRLQIDIRHLYLGNVKLLQDHSKKLIGLCKHLCGEATDFALRCIMETTGQPRNADSNDLLSIHGVLMATCCHHRCHWDSFVGRPLLEEWGVARQDFDLLTAMAGWATCAARAPQAGAHQEYPEALSNPGAVNRYLCMGLSVERRAEVGRRCKLLLDSARARYLSARRLTSRLVYFITPDVTPENVAIVATVPDVVAQMRMSSATFQLSDTPKEENLCSERQLELDS</sequence>
<evidence type="ECO:0000256" key="10">
    <source>
        <dbReference type="ARBA" id="ARBA00048635"/>
    </source>
</evidence>
<evidence type="ECO:0000256" key="3">
    <source>
        <dbReference type="ARBA" id="ARBA00022679"/>
    </source>
</evidence>
<keyword evidence="7 12" id="KW-0863">Zinc-finger</keyword>
<dbReference type="PROSITE" id="PS51800">
    <property type="entry name" value="ZF_CHHC_U11_48K"/>
    <property type="match status" value="1"/>
</dbReference>
<protein>
    <recommendedName>
        <fullName evidence="12">tRNA:m(4)X modification enzyme TRM13</fullName>
        <ecNumber evidence="12">2.1.1.225</ecNumber>
    </recommendedName>
</protein>
<dbReference type="PANTHER" id="PTHR12998:SF0">
    <property type="entry name" value="TRNA:M(4)X MODIFICATION ENZYME TRM13 HOMOLOG"/>
    <property type="match status" value="1"/>
</dbReference>